<feature type="transmembrane region" description="Helical" evidence="1">
    <location>
        <begin position="6"/>
        <end position="26"/>
    </location>
</feature>
<keyword evidence="1" id="KW-1133">Transmembrane helix</keyword>
<dbReference type="EMBL" id="CP158568">
    <property type="protein sequence ID" value="XBY45393.1"/>
    <property type="molecule type" value="Genomic_DNA"/>
</dbReference>
<accession>A0AAU7XCC0</accession>
<dbReference type="AlphaFoldDB" id="A0AAU7XCC0"/>
<feature type="domain" description="DUF6468" evidence="2">
    <location>
        <begin position="34"/>
        <end position="109"/>
    </location>
</feature>
<dbReference type="KEGG" id="mflg:ABS361_03660"/>
<name>A0AAU7XCC0_9HYPH</name>
<reference evidence="3" key="1">
    <citation type="submission" date="2024-06" db="EMBL/GenBank/DDBJ databases">
        <title>Methylostella associata gen. nov., sp. nov., a novel Ancalomicrobiaceae-affiliated facultatively methylotrophic bacteria that feed on methanotrophs of the genus Methylococcus.</title>
        <authorList>
            <person name="Saltykova V."/>
            <person name="Danilova O.V."/>
            <person name="Oshkin I.Y."/>
            <person name="Belova S.E."/>
            <person name="Pimenov N.V."/>
            <person name="Dedysh S.N."/>
        </authorList>
    </citation>
    <scope>NUCLEOTIDE SEQUENCE</scope>
    <source>
        <strain evidence="3">S20</strain>
    </source>
</reference>
<keyword evidence="1" id="KW-0472">Membrane</keyword>
<protein>
    <submittedName>
        <fullName evidence="3">DUF6468 domain-containing protein</fullName>
    </submittedName>
</protein>
<dbReference type="RefSeq" id="WP_407050486.1">
    <property type="nucleotide sequence ID" value="NZ_CP158568.1"/>
</dbReference>
<gene>
    <name evidence="3" type="ORF">ABS361_03660</name>
</gene>
<evidence type="ECO:0000256" key="1">
    <source>
        <dbReference type="SAM" id="Phobius"/>
    </source>
</evidence>
<evidence type="ECO:0000313" key="3">
    <source>
        <dbReference type="EMBL" id="XBY45393.1"/>
    </source>
</evidence>
<organism evidence="3">
    <name type="scientific">Methyloraptor flagellatus</name>
    <dbReference type="NCBI Taxonomy" id="3162530"/>
    <lineage>
        <taxon>Bacteria</taxon>
        <taxon>Pseudomonadati</taxon>
        <taxon>Pseudomonadota</taxon>
        <taxon>Alphaproteobacteria</taxon>
        <taxon>Hyphomicrobiales</taxon>
        <taxon>Ancalomicrobiaceae</taxon>
        <taxon>Methyloraptor</taxon>
    </lineage>
</organism>
<dbReference type="InterPro" id="IPR045531">
    <property type="entry name" value="DUF6468"/>
</dbReference>
<proteinExistence type="predicted"/>
<evidence type="ECO:0000259" key="2">
    <source>
        <dbReference type="Pfam" id="PF20072"/>
    </source>
</evidence>
<dbReference type="Pfam" id="PF20072">
    <property type="entry name" value="DUF6468"/>
    <property type="match status" value="1"/>
</dbReference>
<sequence>MTSLLQIAVEGLVSVLLILTIGYCMLLNMRLKRLRADEANLRATISELLTATEIAERAITGLKQTASDCDKTLAQRLREAEFFSMEISREISEGEKVLGRIAAITQAARAATTAAQAQPAPAYAPAAYAPAPHAQAPVHHPAAHQPAAPVMPPIAPRVPAAAPPVEAVRPGDRLGLLRSRAAEAAERLANIRRSTTEAA</sequence>
<keyword evidence="1" id="KW-0812">Transmembrane</keyword>